<feature type="compositionally biased region" description="Polar residues" evidence="2">
    <location>
        <begin position="690"/>
        <end position="699"/>
    </location>
</feature>
<accession>A0A7D9DWP6</accession>
<comment type="caution">
    <text evidence="4">The sequence shown here is derived from an EMBL/GenBank/DDBJ whole genome shotgun (WGS) entry which is preliminary data.</text>
</comment>
<evidence type="ECO:0000313" key="4">
    <source>
        <dbReference type="EMBL" id="CAB3994493.1"/>
    </source>
</evidence>
<feature type="compositionally biased region" description="Polar residues" evidence="2">
    <location>
        <begin position="1054"/>
        <end position="1074"/>
    </location>
</feature>
<feature type="compositionally biased region" description="Polar residues" evidence="2">
    <location>
        <begin position="521"/>
        <end position="530"/>
    </location>
</feature>
<sequence length="1678" mass="187771">MCKYAAELISKLDGAQRSADVIKLQLKKSLELVEPLQKKCNELEREKVLQCGEIQALQDRLRGSENLVGQLQSVIKENEVSANSLRINASFHTGELEDYKKSQKKKEAQISKLSEQVLTEKKANKALNKKLTKSQNQVKTLLDETEESKKLIATLQQEQNTGQNDDCEQQRNTSLEKQIMTLKTEAQNYKGIIRELKEEVCKAKQQNTDGKFPAENKIKSPTTPRRSPRKRKSVTPKQEKETSAILEQKRPLTRLQQKNLIEEIEKKSSQLKSSESSSPSRQESLTSESENDADEMGTLLDKINEMLDMPCCPSLSPLPPSPFLDGSSVGAFGNNDPDYTCDDGGNDDNAIDDGNQNYIGNTDYPVNIHDKSNGNDNINKDNLDDVDNLNKDDHYNILQNENLEESRGKKRELGESTTPECCDTFMTLRSRKRLKNANSDSDSGPFSKDENEVRPHTLKRTKSVEQELNTPVVNCSVTRSKSVEKTTEGVLEKPMSRQASSPQIVPLQKMLKIQANSPQIFPSAENNVVDTSKHSEGSSEGESKEQSDDTLQKIPRRPRTRSMDKLVKQDVVDEEVSSKDETSSGAKFPTMKNQTNSETLFQDSDSIMESPKALQTSSLDELVDPDVIFEEAVSEKPTEAKVPATEDQSNNETLTSTETLIRPQTRSTHALYGQVVATEGTNGKEEENSNDFPPTKNGTNMETVAHEALDNKCSEKRVPVFEKNLSAAETNHRETDEVLKCLRDIIDIVANESSRKISMIDASKELNDTESCTDSQDGQKEVMDCLDVVNDSVVKLDNNSSAPLAEIDCVKPRRRHNVVKDENKKSSTSKCETNDTNDNHVKSGECDVRNINIGSENVANTENSDPKATDKTKLDDLNSSESVEPMDRTSIGKTRKRPMAVHENVKESCNNIDDHNKKNKTAKTEALDSVDHMNKYGTTVSAEIKQSIKNLKSSGNENVAHTRKHKTGTISDCVSTSNEREVTRTDENDLSRSSFDGSEFLKLTSHDLVTKNTHETQYETSNEAVSASESKVNIASEKSTTNFSSEYPTICHGITSTTSPPRDSFDSLEQTTPLSPIPDTPKRRGRSEEIPCFDLLDHLPLSPIPPSPPPRADEECISTNLTFDENIVQNPKEAHVVEKQQKLNRNELPHDSLRRYPGVNEPQFAVSILTRFKDKEITLEDLITAFSVQKNVKNHTPICNGIVTVLKLTHDDEEHALLEKCAEHYERWCEGTGDPIVPEFELQVLIAVKRLCNIQRHSSLLKKLVKWLGMNLCELFNSGKNDAGLLAMCRLYTGVSRLMGEGSYIRVLCYDILKQNKRHLVAERMILAMALVWPEVLGKGIHALTIHPEAVTISGPPYSPFLATLQVMLMSREMSCEQTRQWLQRLCGWCDIPRDNNVFEWLARDLVRVLRVTNDATSDESPACSSTIKNVAFESIKSLELLAIIMGWKWTNDILIRGILWPVFKEWKIQIFDAKQETILDSESQKAERVLNTKEIPNSSEAGTINTDGLECPALNAMFVDCQSNITDQVELECVNNEQLVETSNETVCPVNMKTESNIDTQMKSDFKHDENMDTTIANILHFLGVLGCERLQKGEMINLDAVINLMCAIVASPACEKVSFNVQLAAASALLDMVTADTVKITPVLEHWSNRGSKGTLTAKFARRMKEVRAHTWSNIL</sequence>
<feature type="compositionally biased region" description="Polar residues" evidence="2">
    <location>
        <begin position="852"/>
        <end position="863"/>
    </location>
</feature>
<feature type="region of interest" description="Disordered" evidence="2">
    <location>
        <begin position="633"/>
        <end position="699"/>
    </location>
</feature>
<organism evidence="4 5">
    <name type="scientific">Paramuricea clavata</name>
    <name type="common">Red gorgonian</name>
    <name type="synonym">Violescent sea-whip</name>
    <dbReference type="NCBI Taxonomy" id="317549"/>
    <lineage>
        <taxon>Eukaryota</taxon>
        <taxon>Metazoa</taxon>
        <taxon>Cnidaria</taxon>
        <taxon>Anthozoa</taxon>
        <taxon>Octocorallia</taxon>
        <taxon>Malacalcyonacea</taxon>
        <taxon>Plexauridae</taxon>
        <taxon>Paramuricea</taxon>
    </lineage>
</organism>
<feature type="compositionally biased region" description="Basic and acidic residues" evidence="2">
    <location>
        <begin position="404"/>
        <end position="414"/>
    </location>
</feature>
<keyword evidence="5" id="KW-1185">Reference proteome</keyword>
<name>A0A7D9DWP6_PARCT</name>
<feature type="region of interest" description="Disordered" evidence="2">
    <location>
        <begin position="479"/>
        <end position="502"/>
    </location>
</feature>
<feature type="compositionally biased region" description="Basic and acidic residues" evidence="2">
    <location>
        <begin position="864"/>
        <end position="876"/>
    </location>
</feature>
<evidence type="ECO:0000256" key="1">
    <source>
        <dbReference type="SAM" id="Coils"/>
    </source>
</evidence>
<evidence type="ECO:0000259" key="3">
    <source>
        <dbReference type="Pfam" id="PF25817"/>
    </source>
</evidence>
<feature type="region of interest" description="Disordered" evidence="2">
    <location>
        <begin position="1054"/>
        <end position="1086"/>
    </location>
</feature>
<dbReference type="EMBL" id="CACRXK020002477">
    <property type="protein sequence ID" value="CAB3994493.1"/>
    <property type="molecule type" value="Genomic_DNA"/>
</dbReference>
<dbReference type="Pfam" id="PF25817">
    <property type="entry name" value="ICE1_C"/>
    <property type="match status" value="1"/>
</dbReference>
<feature type="region of interest" description="Disordered" evidence="2">
    <location>
        <begin position="399"/>
        <end position="418"/>
    </location>
</feature>
<feature type="compositionally biased region" description="Basic and acidic residues" evidence="2">
    <location>
        <begin position="837"/>
        <end position="848"/>
    </location>
</feature>
<evidence type="ECO:0000313" key="5">
    <source>
        <dbReference type="Proteomes" id="UP001152795"/>
    </source>
</evidence>
<keyword evidence="1" id="KW-0175">Coiled coil</keyword>
<feature type="domain" description="Little elongation complex subunit 1 C-terminal" evidence="3">
    <location>
        <begin position="1562"/>
        <end position="1654"/>
    </location>
</feature>
<dbReference type="OrthoDB" id="5986907at2759"/>
<feature type="compositionally biased region" description="Basic and acidic residues" evidence="2">
    <location>
        <begin position="561"/>
        <end position="582"/>
    </location>
</feature>
<feature type="region of interest" description="Disordered" evidence="2">
    <location>
        <begin position="432"/>
        <end position="465"/>
    </location>
</feature>
<feature type="compositionally biased region" description="Basic and acidic residues" evidence="2">
    <location>
        <begin position="237"/>
        <end position="250"/>
    </location>
</feature>
<gene>
    <name evidence="4" type="ORF">PACLA_8A085729</name>
</gene>
<feature type="compositionally biased region" description="Basic and acidic residues" evidence="2">
    <location>
        <begin position="531"/>
        <end position="551"/>
    </location>
</feature>
<dbReference type="InterPro" id="IPR057881">
    <property type="entry name" value="ICE1_C"/>
</dbReference>
<feature type="region of interest" description="Disordered" evidence="2">
    <location>
        <begin position="1015"/>
        <end position="1039"/>
    </location>
</feature>
<feature type="region of interest" description="Disordered" evidence="2">
    <location>
        <begin position="521"/>
        <end position="597"/>
    </location>
</feature>
<feature type="compositionally biased region" description="Basic and acidic residues" evidence="2">
    <location>
        <begin position="481"/>
        <end position="495"/>
    </location>
</feature>
<reference evidence="4" key="1">
    <citation type="submission" date="2020-04" db="EMBL/GenBank/DDBJ databases">
        <authorList>
            <person name="Alioto T."/>
            <person name="Alioto T."/>
            <person name="Gomez Garrido J."/>
        </authorList>
    </citation>
    <scope>NUCLEOTIDE SEQUENCE</scope>
    <source>
        <strain evidence="4">A484AB</strain>
    </source>
</reference>
<feature type="coiled-coil region" evidence="1">
    <location>
        <begin position="26"/>
        <end position="60"/>
    </location>
</feature>
<feature type="region of interest" description="Disordered" evidence="2">
    <location>
        <begin position="204"/>
        <end position="294"/>
    </location>
</feature>
<protein>
    <recommendedName>
        <fullName evidence="3">Little elongation complex subunit 1 C-terminal domain-containing protein</fullName>
    </recommendedName>
</protein>
<feature type="compositionally biased region" description="Polar residues" evidence="2">
    <location>
        <begin position="1018"/>
        <end position="1039"/>
    </location>
</feature>
<feature type="compositionally biased region" description="Polar residues" evidence="2">
    <location>
        <begin position="826"/>
        <end position="836"/>
    </location>
</feature>
<proteinExistence type="predicted"/>
<feature type="coiled-coil region" evidence="1">
    <location>
        <begin position="96"/>
        <end position="199"/>
    </location>
</feature>
<feature type="region of interest" description="Disordered" evidence="2">
    <location>
        <begin position="818"/>
        <end position="899"/>
    </location>
</feature>
<feature type="compositionally biased region" description="Polar residues" evidence="2">
    <location>
        <begin position="646"/>
        <end position="668"/>
    </location>
</feature>
<feature type="compositionally biased region" description="Low complexity" evidence="2">
    <location>
        <begin position="270"/>
        <end position="288"/>
    </location>
</feature>
<evidence type="ECO:0000256" key="2">
    <source>
        <dbReference type="SAM" id="MobiDB-lite"/>
    </source>
</evidence>
<dbReference type="Proteomes" id="UP001152795">
    <property type="component" value="Unassembled WGS sequence"/>
</dbReference>